<organism evidence="2 3">
    <name type="scientific">Neohortaea acidophila</name>
    <dbReference type="NCBI Taxonomy" id="245834"/>
    <lineage>
        <taxon>Eukaryota</taxon>
        <taxon>Fungi</taxon>
        <taxon>Dikarya</taxon>
        <taxon>Ascomycota</taxon>
        <taxon>Pezizomycotina</taxon>
        <taxon>Dothideomycetes</taxon>
        <taxon>Dothideomycetidae</taxon>
        <taxon>Mycosphaerellales</taxon>
        <taxon>Teratosphaeriaceae</taxon>
        <taxon>Neohortaea</taxon>
    </lineage>
</organism>
<gene>
    <name evidence="2" type="ORF">BDY17DRAFT_322678</name>
</gene>
<feature type="transmembrane region" description="Helical" evidence="1">
    <location>
        <begin position="166"/>
        <end position="186"/>
    </location>
</feature>
<keyword evidence="1" id="KW-0812">Transmembrane</keyword>
<dbReference type="GeneID" id="54477860"/>
<protein>
    <submittedName>
        <fullName evidence="2">Uncharacterized protein</fullName>
    </submittedName>
</protein>
<evidence type="ECO:0000256" key="1">
    <source>
        <dbReference type="SAM" id="Phobius"/>
    </source>
</evidence>
<dbReference type="EMBL" id="MU001633">
    <property type="protein sequence ID" value="KAF2485871.1"/>
    <property type="molecule type" value="Genomic_DNA"/>
</dbReference>
<keyword evidence="1" id="KW-1133">Transmembrane helix</keyword>
<accession>A0A6A6Q1H6</accession>
<evidence type="ECO:0000313" key="3">
    <source>
        <dbReference type="Proteomes" id="UP000799767"/>
    </source>
</evidence>
<name>A0A6A6Q1H6_9PEZI</name>
<dbReference type="RefSeq" id="XP_033592440.1">
    <property type="nucleotide sequence ID" value="XM_033736858.1"/>
</dbReference>
<reference evidence="2" key="1">
    <citation type="journal article" date="2020" name="Stud. Mycol.">
        <title>101 Dothideomycetes genomes: a test case for predicting lifestyles and emergence of pathogens.</title>
        <authorList>
            <person name="Haridas S."/>
            <person name="Albert R."/>
            <person name="Binder M."/>
            <person name="Bloem J."/>
            <person name="Labutti K."/>
            <person name="Salamov A."/>
            <person name="Andreopoulos B."/>
            <person name="Baker S."/>
            <person name="Barry K."/>
            <person name="Bills G."/>
            <person name="Bluhm B."/>
            <person name="Cannon C."/>
            <person name="Castanera R."/>
            <person name="Culley D."/>
            <person name="Daum C."/>
            <person name="Ezra D."/>
            <person name="Gonzalez J."/>
            <person name="Henrissat B."/>
            <person name="Kuo A."/>
            <person name="Liang C."/>
            <person name="Lipzen A."/>
            <person name="Lutzoni F."/>
            <person name="Magnuson J."/>
            <person name="Mondo S."/>
            <person name="Nolan M."/>
            <person name="Ohm R."/>
            <person name="Pangilinan J."/>
            <person name="Park H.-J."/>
            <person name="Ramirez L."/>
            <person name="Alfaro M."/>
            <person name="Sun H."/>
            <person name="Tritt A."/>
            <person name="Yoshinaga Y."/>
            <person name="Zwiers L.-H."/>
            <person name="Turgeon B."/>
            <person name="Goodwin S."/>
            <person name="Spatafora J."/>
            <person name="Crous P."/>
            <person name="Grigoriev I."/>
        </authorList>
    </citation>
    <scope>NUCLEOTIDE SEQUENCE</scope>
    <source>
        <strain evidence="2">CBS 113389</strain>
    </source>
</reference>
<keyword evidence="1" id="KW-0472">Membrane</keyword>
<keyword evidence="3" id="KW-1185">Reference proteome</keyword>
<dbReference type="Proteomes" id="UP000799767">
    <property type="component" value="Unassembled WGS sequence"/>
</dbReference>
<dbReference type="AlphaFoldDB" id="A0A6A6Q1H6"/>
<proteinExistence type="predicted"/>
<evidence type="ECO:0000313" key="2">
    <source>
        <dbReference type="EMBL" id="KAF2485871.1"/>
    </source>
</evidence>
<sequence>MSFATLPSALRATVSSQAAAVGHRAFHPAPSSCASVLFMLSALSNSRETQHLNKITKLPRLEHSPPLKLIKSSEIDPFPCPVRPSPAPPSFIRSIDGSRSERRLWDQKALQIGRVHLTDQARRTHRLTQALARAKRRELKHNALSRRERTAWQAERQRMQTDMRAAGMWIVLSISTATALATWRFWPQRDITAQTSDMGRRIAAKAAGAMTLPAAVSIEPTMTAPVAVPRPPVKPVESVVSAPSPSSAPRQSWWKGLFWAPQPS</sequence>
<dbReference type="OrthoDB" id="5240110at2759"/>